<keyword evidence="3" id="KW-1185">Reference proteome</keyword>
<gene>
    <name evidence="2" type="ORF">LIPSTDRAFT_69602</name>
    <name evidence="1" type="ORF">LIPSTDRAFT_70409</name>
</gene>
<proteinExistence type="predicted"/>
<accession>A0A1E3Q8N4</accession>
<reference evidence="2 3" key="1">
    <citation type="journal article" date="2016" name="Proc. Natl. Acad. Sci. U.S.A.">
        <title>Comparative genomics of biotechnologically important yeasts.</title>
        <authorList>
            <person name="Riley R."/>
            <person name="Haridas S."/>
            <person name="Wolfe K.H."/>
            <person name="Lopes M.R."/>
            <person name="Hittinger C.T."/>
            <person name="Goeker M."/>
            <person name="Salamov A.A."/>
            <person name="Wisecaver J.H."/>
            <person name="Long T.M."/>
            <person name="Calvey C.H."/>
            <person name="Aerts A.L."/>
            <person name="Barry K.W."/>
            <person name="Choi C."/>
            <person name="Clum A."/>
            <person name="Coughlan A.Y."/>
            <person name="Deshpande S."/>
            <person name="Douglass A.P."/>
            <person name="Hanson S.J."/>
            <person name="Klenk H.-P."/>
            <person name="LaButti K.M."/>
            <person name="Lapidus A."/>
            <person name="Lindquist E.A."/>
            <person name="Lipzen A.M."/>
            <person name="Meier-Kolthoff J.P."/>
            <person name="Ohm R.A."/>
            <person name="Otillar R.P."/>
            <person name="Pangilinan J.L."/>
            <person name="Peng Y."/>
            <person name="Rokas A."/>
            <person name="Rosa C.A."/>
            <person name="Scheuner C."/>
            <person name="Sibirny A.A."/>
            <person name="Slot J.C."/>
            <person name="Stielow J.B."/>
            <person name="Sun H."/>
            <person name="Kurtzman C.P."/>
            <person name="Blackwell M."/>
            <person name="Grigoriev I.V."/>
            <person name="Jeffries T.W."/>
        </authorList>
    </citation>
    <scope>NUCLEOTIDE SEQUENCE [LARGE SCALE GENOMIC DNA]</scope>
    <source>
        <strain evidence="2 3">NRRL Y-11557</strain>
    </source>
</reference>
<dbReference type="EMBL" id="KV454293">
    <property type="protein sequence ID" value="ODQ73432.1"/>
    <property type="molecule type" value="Genomic_DNA"/>
</dbReference>
<sequence>MPRVDSKFYCPLRCSSGRHQHARYTPGLGLEVPSTTYYRHRTQRRIMGSASQLTAD</sequence>
<evidence type="ECO:0000313" key="1">
    <source>
        <dbReference type="EMBL" id="ODQ73432.1"/>
    </source>
</evidence>
<evidence type="ECO:0000313" key="2">
    <source>
        <dbReference type="EMBL" id="ODQ74059.1"/>
    </source>
</evidence>
<organism evidence="2 3">
    <name type="scientific">Lipomyces starkeyi NRRL Y-11557</name>
    <dbReference type="NCBI Taxonomy" id="675824"/>
    <lineage>
        <taxon>Eukaryota</taxon>
        <taxon>Fungi</taxon>
        <taxon>Dikarya</taxon>
        <taxon>Ascomycota</taxon>
        <taxon>Saccharomycotina</taxon>
        <taxon>Lipomycetes</taxon>
        <taxon>Lipomycetales</taxon>
        <taxon>Lipomycetaceae</taxon>
        <taxon>Lipomyces</taxon>
    </lineage>
</organism>
<protein>
    <submittedName>
        <fullName evidence="2">Uncharacterized protein</fullName>
    </submittedName>
</protein>
<dbReference type="AlphaFoldDB" id="A0A1E3Q8N4"/>
<dbReference type="EMBL" id="KV454292">
    <property type="protein sequence ID" value="ODQ74059.1"/>
    <property type="molecule type" value="Genomic_DNA"/>
</dbReference>
<name>A0A1E3Q8N4_LIPST</name>
<evidence type="ECO:0000313" key="3">
    <source>
        <dbReference type="Proteomes" id="UP000094385"/>
    </source>
</evidence>
<dbReference type="Proteomes" id="UP000094385">
    <property type="component" value="Unassembled WGS sequence"/>
</dbReference>